<dbReference type="InterPro" id="IPR003591">
    <property type="entry name" value="Leu-rich_rpt_typical-subtyp"/>
</dbReference>
<dbReference type="KEGG" id="nta:107829570"/>
<dbReference type="InterPro" id="IPR013210">
    <property type="entry name" value="LRR_N_plant-typ"/>
</dbReference>
<evidence type="ECO:0000256" key="8">
    <source>
        <dbReference type="ARBA" id="ARBA00022989"/>
    </source>
</evidence>
<evidence type="ECO:0000256" key="2">
    <source>
        <dbReference type="ARBA" id="ARBA00009592"/>
    </source>
</evidence>
<evidence type="ECO:0000256" key="7">
    <source>
        <dbReference type="ARBA" id="ARBA00022737"/>
    </source>
</evidence>
<dbReference type="InterPro" id="IPR032675">
    <property type="entry name" value="LRR_dom_sf"/>
</dbReference>
<name>A0A1S4DGL1_TOBAC</name>
<evidence type="ECO:0000313" key="11">
    <source>
        <dbReference type="Proteomes" id="UP000790787"/>
    </source>
</evidence>
<proteinExistence type="inferred from homology"/>
<dbReference type="Pfam" id="PF08263">
    <property type="entry name" value="LRRNT_2"/>
    <property type="match status" value="1"/>
</dbReference>
<dbReference type="PANTHER" id="PTHR48062:SF21">
    <property type="entry name" value="RECEPTOR-LIKE PROTEIN 12"/>
    <property type="match status" value="1"/>
</dbReference>
<dbReference type="PRINTS" id="PR00019">
    <property type="entry name" value="LEURICHRPT"/>
</dbReference>
<reference evidence="12" key="2">
    <citation type="submission" date="2025-08" db="UniProtKB">
        <authorList>
            <consortium name="RefSeq"/>
        </authorList>
    </citation>
    <scope>IDENTIFICATION</scope>
</reference>
<dbReference type="PaxDb" id="4097-A0A1S4DGL1"/>
<keyword evidence="11" id="KW-1185">Reference proteome</keyword>
<keyword evidence="3" id="KW-1003">Cell membrane</keyword>
<reference evidence="11" key="1">
    <citation type="journal article" date="2014" name="Nat. Commun.">
        <title>The tobacco genome sequence and its comparison with those of tomato and potato.</title>
        <authorList>
            <person name="Sierro N."/>
            <person name="Battey J.N."/>
            <person name="Ouadi S."/>
            <person name="Bakaher N."/>
            <person name="Bovet L."/>
            <person name="Willig A."/>
            <person name="Goepfert S."/>
            <person name="Peitsch M.C."/>
            <person name="Ivanov N.V."/>
        </authorList>
    </citation>
    <scope>NUCLEOTIDE SEQUENCE [LARGE SCALE GENOMIC DNA]</scope>
</reference>
<evidence type="ECO:0000256" key="5">
    <source>
        <dbReference type="ARBA" id="ARBA00022692"/>
    </source>
</evidence>
<keyword evidence="10" id="KW-0325">Glycoprotein</keyword>
<dbReference type="GO" id="GO:0051707">
    <property type="term" value="P:response to other organism"/>
    <property type="evidence" value="ECO:0007669"/>
    <property type="project" value="UniProtKB-ARBA"/>
</dbReference>
<dbReference type="PROSITE" id="PS51450">
    <property type="entry name" value="LRR"/>
    <property type="match status" value="1"/>
</dbReference>
<keyword evidence="7" id="KW-0677">Repeat</keyword>
<comment type="subcellular location">
    <subcellularLocation>
        <location evidence="1">Cell membrane</location>
        <topology evidence="1">Single-pass type I membrane protein</topology>
    </subcellularLocation>
</comment>
<keyword evidence="4" id="KW-0433">Leucine-rich repeat</keyword>
<dbReference type="PANTHER" id="PTHR48062">
    <property type="entry name" value="RECEPTOR-LIKE PROTEIN 14"/>
    <property type="match status" value="1"/>
</dbReference>
<dbReference type="Pfam" id="PF00560">
    <property type="entry name" value="LRR_1"/>
    <property type="match status" value="5"/>
</dbReference>
<keyword evidence="9" id="KW-0472">Membrane</keyword>
<dbReference type="InterPro" id="IPR001611">
    <property type="entry name" value="Leu-rich_rpt"/>
</dbReference>
<dbReference type="RefSeq" id="XP_016512503.1">
    <property type="nucleotide sequence ID" value="XM_016657017.1"/>
</dbReference>
<dbReference type="FunFam" id="3.80.10.10:FF:000111">
    <property type="entry name" value="LRR receptor-like serine/threonine-protein kinase ERECTA"/>
    <property type="match status" value="1"/>
</dbReference>
<keyword evidence="8" id="KW-1133">Transmembrane helix</keyword>
<dbReference type="InterPro" id="IPR051502">
    <property type="entry name" value="RLP_Defense_Trigger"/>
</dbReference>
<protein>
    <submittedName>
        <fullName evidence="12">LRR receptor-like serine/threonine-protein kinase GSO1</fullName>
    </submittedName>
</protein>
<dbReference type="SMART" id="SM00369">
    <property type="entry name" value="LRR_TYP"/>
    <property type="match status" value="8"/>
</dbReference>
<dbReference type="OMA" id="SGMIPQW"/>
<evidence type="ECO:0000313" key="12">
    <source>
        <dbReference type="RefSeq" id="XP_016512503.1"/>
    </source>
</evidence>
<dbReference type="GO" id="GO:0006952">
    <property type="term" value="P:defense response"/>
    <property type="evidence" value="ECO:0007669"/>
    <property type="project" value="UniProtKB-ARBA"/>
</dbReference>
<keyword evidence="5" id="KW-0812">Transmembrane</keyword>
<dbReference type="Pfam" id="PF13855">
    <property type="entry name" value="LRR_8"/>
    <property type="match status" value="2"/>
</dbReference>
<dbReference type="SMART" id="SM00365">
    <property type="entry name" value="LRR_SD22"/>
    <property type="match status" value="7"/>
</dbReference>
<dbReference type="Gene3D" id="3.80.10.10">
    <property type="entry name" value="Ribonuclease Inhibitor"/>
    <property type="match status" value="6"/>
</dbReference>
<evidence type="ECO:0000256" key="9">
    <source>
        <dbReference type="ARBA" id="ARBA00023136"/>
    </source>
</evidence>
<evidence type="ECO:0000256" key="6">
    <source>
        <dbReference type="ARBA" id="ARBA00022729"/>
    </source>
</evidence>
<dbReference type="OrthoDB" id="4691307at2759"/>
<dbReference type="Proteomes" id="UP000790787">
    <property type="component" value="Chromosome 16"/>
</dbReference>
<evidence type="ECO:0000256" key="1">
    <source>
        <dbReference type="ARBA" id="ARBA00004251"/>
    </source>
</evidence>
<gene>
    <name evidence="12" type="primary">LOC107829570</name>
</gene>
<evidence type="ECO:0000256" key="4">
    <source>
        <dbReference type="ARBA" id="ARBA00022614"/>
    </source>
</evidence>
<dbReference type="SUPFAM" id="SSF52047">
    <property type="entry name" value="RNI-like"/>
    <property type="match status" value="1"/>
</dbReference>
<dbReference type="STRING" id="4097.A0A1S4DGL1"/>
<dbReference type="AlphaFoldDB" id="A0A1S4DGL1"/>
<organism evidence="11 12">
    <name type="scientific">Nicotiana tabacum</name>
    <name type="common">Common tobacco</name>
    <dbReference type="NCBI Taxonomy" id="4097"/>
    <lineage>
        <taxon>Eukaryota</taxon>
        <taxon>Viridiplantae</taxon>
        <taxon>Streptophyta</taxon>
        <taxon>Embryophyta</taxon>
        <taxon>Tracheophyta</taxon>
        <taxon>Spermatophyta</taxon>
        <taxon>Magnoliopsida</taxon>
        <taxon>eudicotyledons</taxon>
        <taxon>Gunneridae</taxon>
        <taxon>Pentapetalae</taxon>
        <taxon>asterids</taxon>
        <taxon>lamiids</taxon>
        <taxon>Solanales</taxon>
        <taxon>Solanaceae</taxon>
        <taxon>Nicotianoideae</taxon>
        <taxon>Nicotianeae</taxon>
        <taxon>Nicotiana</taxon>
    </lineage>
</organism>
<evidence type="ECO:0000256" key="10">
    <source>
        <dbReference type="ARBA" id="ARBA00023180"/>
    </source>
</evidence>
<comment type="similarity">
    <text evidence="2">Belongs to the RLP family.</text>
</comment>
<keyword evidence="6" id="KW-0732">Signal</keyword>
<dbReference type="FunFam" id="3.80.10.10:FF:000095">
    <property type="entry name" value="LRR receptor-like serine/threonine-protein kinase GSO1"/>
    <property type="match status" value="1"/>
</dbReference>
<sequence>MEISTLLWFWVIVLVGLVYGNSTCLEEERIALLHIKAAFKNTHYSTWVDNKKSDCCKWEGVKCSNSTTMQVIELSVHGTDPKQNTIYFNASMFLPFQSLVVLNLPNNYLVGWFENEGFDKLSELRNLKVLDLSGNKFNLGVLSSLSQLTSLKSLILSGNPLDSVPTKPSFDKLTNLSNLEVLDLGYTLRNHNDLQSILNLNDFTRLKYLDISGNHLHTFGSFDYDWCHFKNLQELRVGSNNFDGMLPSCLANLTFLQSVDISNNRFTGNIASSPLSKLTSLVSLNVLNNNLEVPVSFEAFANHSSLIEVYTDGNIGVPETESRAWVPTFQLKIFSMSNCTHLQTLPRFLHYQNQLTFLDFSLNHLRGSFPNWLFQNNTQLTGLSLGGNAFIGSFNLPLHAHPSVKYIGISENRLSGQLQANISSVIPNLVLLKMSGNYLEGQIPASVWQMKRLEALDLANNHFSGELPTEVVIPQSMQYLHLNGNNFTGEIPKSLSSTNLAVLELSNNSLSGMIPQWMGQMSGLVLLAMSHNHLRGPIPIELCNLDRLRFLDLSENQFSGLVPSCFSHLEHLFLNKNHLSGNLTHGSTNNSALLTLDLSDNNIVGTIPQWIGNLPALNILLLKNNKFEGEIPNHLCHLQRLRMLDLSHNHLTESIPSCLSNISQEVTSQQMFRLPALKSFAFQSVAFTSVYTMFDAVRMKVEFTTKSSSFNYEGGPLLYMSGIDLSSNHLSGEVPIELGNLSEIQVLNFSHNNLIGSIPKTFSNLHEIGCIDLSYNKLSGRIPDELLELHSLAVFSVAHNNLSGAVPELKGQFSTFDESSYEGNPFLCGPPLHINCTNAQLEHPIQSNDGNEEEGEDGFIDMEIFYISFSVAFPVFFIGVITTLCVNSSWRNQWFHFVENLVFSCYYFLVDRVTDICSKVTS</sequence>
<dbReference type="FunFam" id="3.80.10.10:FF:000041">
    <property type="entry name" value="LRR receptor-like serine/threonine-protein kinase ERECTA"/>
    <property type="match status" value="1"/>
</dbReference>
<accession>A0A1S4DGL1</accession>
<dbReference type="GO" id="GO:0005886">
    <property type="term" value="C:plasma membrane"/>
    <property type="evidence" value="ECO:0007669"/>
    <property type="project" value="UniProtKB-SubCell"/>
</dbReference>
<dbReference type="SUPFAM" id="SSF52058">
    <property type="entry name" value="L domain-like"/>
    <property type="match status" value="2"/>
</dbReference>
<dbReference type="SMR" id="A0A1S4DGL1"/>
<dbReference type="GeneID" id="107829570"/>
<evidence type="ECO:0000256" key="3">
    <source>
        <dbReference type="ARBA" id="ARBA00022475"/>
    </source>
</evidence>